<dbReference type="EnsemblPlants" id="EMT31612">
    <property type="protein sequence ID" value="EMT31612"/>
    <property type="gene ID" value="F775_00259"/>
</dbReference>
<dbReference type="Gene3D" id="1.20.1280.50">
    <property type="match status" value="1"/>
</dbReference>
<organism evidence="4">
    <name type="scientific">Aegilops tauschii</name>
    <name type="common">Tausch's goatgrass</name>
    <name type="synonym">Aegilops squarrosa</name>
    <dbReference type="NCBI Taxonomy" id="37682"/>
    <lineage>
        <taxon>Eukaryota</taxon>
        <taxon>Viridiplantae</taxon>
        <taxon>Streptophyta</taxon>
        <taxon>Embryophyta</taxon>
        <taxon>Tracheophyta</taxon>
        <taxon>Spermatophyta</taxon>
        <taxon>Magnoliopsida</taxon>
        <taxon>Liliopsida</taxon>
        <taxon>Poales</taxon>
        <taxon>Poaceae</taxon>
        <taxon>BOP clade</taxon>
        <taxon>Pooideae</taxon>
        <taxon>Triticodae</taxon>
        <taxon>Triticeae</taxon>
        <taxon>Triticinae</taxon>
        <taxon>Aegilops</taxon>
    </lineage>
</organism>
<evidence type="ECO:0000259" key="2">
    <source>
        <dbReference type="Pfam" id="PF03478"/>
    </source>
</evidence>
<dbReference type="InterPro" id="IPR005174">
    <property type="entry name" value="KIB1-4_b-propeller"/>
</dbReference>
<evidence type="ECO:0000313" key="4">
    <source>
        <dbReference type="EnsemblPlants" id="EMT31612"/>
    </source>
</evidence>
<feature type="compositionally biased region" description="Low complexity" evidence="1">
    <location>
        <begin position="421"/>
        <end position="442"/>
    </location>
</feature>
<name>M8CVC9_AEGTA</name>
<dbReference type="PANTHER" id="PTHR33110">
    <property type="entry name" value="F-BOX/KELCH-REPEAT PROTEIN-RELATED"/>
    <property type="match status" value="1"/>
</dbReference>
<accession>M8CVC9</accession>
<feature type="domain" description="KIB1-4 beta-propeller" evidence="2">
    <location>
        <begin position="113"/>
        <end position="341"/>
    </location>
</feature>
<protein>
    <submittedName>
        <fullName evidence="4">Uncharacterized protein</fullName>
    </submittedName>
</protein>
<feature type="region of interest" description="Disordered" evidence="1">
    <location>
        <begin position="418"/>
        <end position="450"/>
    </location>
</feature>
<feature type="domain" description="F-box protein AT5G49610-like beta-propeller" evidence="3">
    <location>
        <begin position="454"/>
        <end position="524"/>
    </location>
</feature>
<dbReference type="ExpressionAtlas" id="M8CVC9">
    <property type="expression patterns" value="baseline"/>
</dbReference>
<feature type="domain" description="F-box protein AT5G49610-like beta-propeller" evidence="3">
    <location>
        <begin position="529"/>
        <end position="659"/>
    </location>
</feature>
<proteinExistence type="predicted"/>
<reference evidence="4" key="1">
    <citation type="submission" date="2015-06" db="UniProtKB">
        <authorList>
            <consortium name="EnsemblPlants"/>
        </authorList>
    </citation>
    <scope>IDENTIFICATION</scope>
</reference>
<sequence length="680" mass="76599">MANRDGSMGTKQERCSPSAVDWSNLPDDLLGMVTVRVASPLGRVRFTAFCRSWRTAALQHPTAALLLLVLSPVDRGTVTEKRVPIPSKLRNMQFIGSYDGGWITAIERSSSDYDGGWMGTVDGSAMFLIVNLFSGVEVPLSEKQRHFRLTDDYEQDFIWKIVFSKVPTSGDCILVAMTAGRKVALCKIGCPDGGWTIQGCDIQGCDIQGCDMKPVWDIVFYRGELYGLGHSKTLYTFDIGVNEDGAPTVTAAYSMDVQRGSDPIFMSRWLQNCKPFFKVFQVTNVDDDARKYEWEEVGSLGNCALFLGQLCSSKVVQMPADGRGAVERNHIYYSNHHSGASQEDQESEEEYNTKSEYGDLLFHRKTKVLMKRHHMKRKVMGRRVSRAKCLFPRQNHDLSVDLMHVFWGWTKTSRTMPVAAGRSQCRGGSTGRSSGQSLSGTTHNTRWSQKSPVSRNGRVLIWYNSGTYQALQVQSFLRAGRGMAIIPELPRYNDGSYCAYSRILSDEKGKGLSYLYLLVQLNWESMESTLPKGVDFGDRRTVLSRTDDSSGVYLIHVTELRLHIWLHNSDNWLPVGIICLREKFTNLRMLDHTFDDDCTADVHIRGVGDNAAFVFLTTGRCVLFVDIKCGTLRKVHDMTNDDISINDIYPFMTIWPPTFPELKNDPARLHLFALCIALIF</sequence>
<dbReference type="Pfam" id="PF03478">
    <property type="entry name" value="Beta-prop_KIB1-4"/>
    <property type="match status" value="1"/>
</dbReference>
<dbReference type="Pfam" id="PF23635">
    <property type="entry name" value="Beta-prop_AT5G49610-like"/>
    <property type="match status" value="2"/>
</dbReference>
<dbReference type="PANTHER" id="PTHR33110:SF38">
    <property type="entry name" value="DUF295 DOMAIN-CONTAINING PROTEIN"/>
    <property type="match status" value="1"/>
</dbReference>
<evidence type="ECO:0000259" key="3">
    <source>
        <dbReference type="Pfam" id="PF23635"/>
    </source>
</evidence>
<evidence type="ECO:0000256" key="1">
    <source>
        <dbReference type="SAM" id="MobiDB-lite"/>
    </source>
</evidence>
<dbReference type="InterPro" id="IPR056594">
    <property type="entry name" value="AT5G49610-like_b-prop"/>
</dbReference>
<dbReference type="AlphaFoldDB" id="M8CVC9"/>